<evidence type="ECO:0000313" key="3">
    <source>
        <dbReference type="Proteomes" id="UP001492380"/>
    </source>
</evidence>
<evidence type="ECO:0008006" key="4">
    <source>
        <dbReference type="Google" id="ProtNLM"/>
    </source>
</evidence>
<keyword evidence="1" id="KW-1133">Transmembrane helix</keyword>
<reference evidence="2 3" key="1">
    <citation type="submission" date="2024-04" db="EMBL/GenBank/DDBJ databases">
        <title>Phyllosticta paracitricarpa is synonymous to the EU quarantine fungus P. citricarpa based on phylogenomic analyses.</title>
        <authorList>
            <consortium name="Lawrence Berkeley National Laboratory"/>
            <person name="Van Ingen-Buijs V.A."/>
            <person name="Van Westerhoven A.C."/>
            <person name="Haridas S."/>
            <person name="Skiadas P."/>
            <person name="Martin F."/>
            <person name="Groenewald J.Z."/>
            <person name="Crous P.W."/>
            <person name="Seidl M.F."/>
        </authorList>
    </citation>
    <scope>NUCLEOTIDE SEQUENCE [LARGE SCALE GENOMIC DNA]</scope>
    <source>
        <strain evidence="2 3">CBS 123374</strain>
    </source>
</reference>
<evidence type="ECO:0000256" key="1">
    <source>
        <dbReference type="SAM" id="Phobius"/>
    </source>
</evidence>
<feature type="transmembrane region" description="Helical" evidence="1">
    <location>
        <begin position="70"/>
        <end position="92"/>
    </location>
</feature>
<dbReference type="EMBL" id="JBBWRZ010000006">
    <property type="protein sequence ID" value="KAK8233503.1"/>
    <property type="molecule type" value="Genomic_DNA"/>
</dbReference>
<accession>A0ABR1YLX7</accession>
<organism evidence="2 3">
    <name type="scientific">Phyllosticta capitalensis</name>
    <dbReference type="NCBI Taxonomy" id="121624"/>
    <lineage>
        <taxon>Eukaryota</taxon>
        <taxon>Fungi</taxon>
        <taxon>Dikarya</taxon>
        <taxon>Ascomycota</taxon>
        <taxon>Pezizomycotina</taxon>
        <taxon>Dothideomycetes</taxon>
        <taxon>Dothideomycetes incertae sedis</taxon>
        <taxon>Botryosphaeriales</taxon>
        <taxon>Phyllostictaceae</taxon>
        <taxon>Phyllosticta</taxon>
    </lineage>
</organism>
<evidence type="ECO:0000313" key="2">
    <source>
        <dbReference type="EMBL" id="KAK8233503.1"/>
    </source>
</evidence>
<name>A0ABR1YLX7_9PEZI</name>
<keyword evidence="3" id="KW-1185">Reference proteome</keyword>
<dbReference type="Proteomes" id="UP001492380">
    <property type="component" value="Unassembled WGS sequence"/>
</dbReference>
<protein>
    <recommendedName>
        <fullName evidence="4">Secreted peptide</fullName>
    </recommendedName>
</protein>
<keyword evidence="1" id="KW-0472">Membrane</keyword>
<keyword evidence="1" id="KW-0812">Transmembrane</keyword>
<comment type="caution">
    <text evidence="2">The sequence shown here is derived from an EMBL/GenBank/DDBJ whole genome shotgun (WGS) entry which is preliminary data.</text>
</comment>
<proteinExistence type="predicted"/>
<gene>
    <name evidence="2" type="ORF">HDK90DRAFT_269308</name>
</gene>
<sequence>MALSSSLSLSLSSCQVALLSMCMFAHRLQGASYTPARLSLCLYLLSCMTHALPIYVAIHVHIPVSISQNHFPFACSFVLPRILYLFLVPFSWQQGDR</sequence>
<feature type="transmembrane region" description="Helical" evidence="1">
    <location>
        <begin position="40"/>
        <end position="58"/>
    </location>
</feature>